<dbReference type="PROSITE" id="PS50949">
    <property type="entry name" value="HTH_GNTR"/>
    <property type="match status" value="1"/>
</dbReference>
<keyword evidence="2" id="KW-0238">DNA-binding</keyword>
<dbReference type="Gene3D" id="1.20.120.530">
    <property type="entry name" value="GntR ligand-binding domain-like"/>
    <property type="match status" value="1"/>
</dbReference>
<comment type="caution">
    <text evidence="5">The sequence shown here is derived from an EMBL/GenBank/DDBJ whole genome shotgun (WGS) entry which is preliminary data.</text>
</comment>
<keyword evidence="1" id="KW-0805">Transcription regulation</keyword>
<evidence type="ECO:0000313" key="5">
    <source>
        <dbReference type="EMBL" id="PJM74496.1"/>
    </source>
</evidence>
<organism evidence="5 6">
    <name type="scientific">Bifidobacterium simiarum</name>
    <dbReference type="NCBI Taxonomy" id="2045441"/>
    <lineage>
        <taxon>Bacteria</taxon>
        <taxon>Bacillati</taxon>
        <taxon>Actinomycetota</taxon>
        <taxon>Actinomycetes</taxon>
        <taxon>Bifidobacteriales</taxon>
        <taxon>Bifidobacteriaceae</taxon>
        <taxon>Bifidobacterium</taxon>
    </lineage>
</organism>
<dbReference type="Proteomes" id="UP000231451">
    <property type="component" value="Unassembled WGS sequence"/>
</dbReference>
<evidence type="ECO:0000259" key="4">
    <source>
        <dbReference type="PROSITE" id="PS50949"/>
    </source>
</evidence>
<gene>
    <name evidence="5" type="ORF">CSQ87_09960</name>
</gene>
<dbReference type="AlphaFoldDB" id="A0A2M9HCG2"/>
<dbReference type="PANTHER" id="PTHR43537">
    <property type="entry name" value="TRANSCRIPTIONAL REGULATOR, GNTR FAMILY"/>
    <property type="match status" value="1"/>
</dbReference>
<dbReference type="SUPFAM" id="SSF46785">
    <property type="entry name" value="Winged helix' DNA-binding domain"/>
    <property type="match status" value="1"/>
</dbReference>
<dbReference type="SUPFAM" id="SSF48008">
    <property type="entry name" value="GntR ligand-binding domain-like"/>
    <property type="match status" value="1"/>
</dbReference>
<dbReference type="GO" id="GO:0003677">
    <property type="term" value="F:DNA binding"/>
    <property type="evidence" value="ECO:0007669"/>
    <property type="project" value="UniProtKB-KW"/>
</dbReference>
<feature type="domain" description="HTH gntR-type" evidence="4">
    <location>
        <begin position="90"/>
        <end position="157"/>
    </location>
</feature>
<dbReference type="InterPro" id="IPR036390">
    <property type="entry name" value="WH_DNA-bd_sf"/>
</dbReference>
<sequence>MSGVRFAAHGASSRSMLFASDSLFAEAPQRVNPKSPFRGNSWLISGDFHPVRGIKVIYHANMSRPSLHGGGVAKTLSSHCIFEKGRPMSESKRDLAYNYLRKQIVFCELKPGDLIDEKQITERLGFSRTPVREAINKLAEEDMLRIFPRKGIVVSQISLKNLQDMIDSRLLIEPYLIHQAFPTLDRDSLLHFREALQNTGTDSGTMQDSIEDDFDFKFHMYFAQKANNKYLENLMSTLLALSQRTRVFLPWSSERISESLDEHLSIIDCALEGDEEGTVNAVRRHLQHSREGYLHVFQSHNDFFV</sequence>
<protein>
    <recommendedName>
        <fullName evidence="4">HTH gntR-type domain-containing protein</fullName>
    </recommendedName>
</protein>
<keyword evidence="6" id="KW-1185">Reference proteome</keyword>
<dbReference type="SMART" id="SM00895">
    <property type="entry name" value="FCD"/>
    <property type="match status" value="1"/>
</dbReference>
<evidence type="ECO:0000256" key="2">
    <source>
        <dbReference type="ARBA" id="ARBA00023125"/>
    </source>
</evidence>
<dbReference type="Pfam" id="PF07729">
    <property type="entry name" value="FCD"/>
    <property type="match status" value="1"/>
</dbReference>
<proteinExistence type="predicted"/>
<evidence type="ECO:0000256" key="1">
    <source>
        <dbReference type="ARBA" id="ARBA00023015"/>
    </source>
</evidence>
<dbReference type="GO" id="GO:0003700">
    <property type="term" value="F:DNA-binding transcription factor activity"/>
    <property type="evidence" value="ECO:0007669"/>
    <property type="project" value="InterPro"/>
</dbReference>
<keyword evidence="3" id="KW-0804">Transcription</keyword>
<evidence type="ECO:0000313" key="6">
    <source>
        <dbReference type="Proteomes" id="UP000231451"/>
    </source>
</evidence>
<dbReference type="EMBL" id="PEBK01000012">
    <property type="protein sequence ID" value="PJM74496.1"/>
    <property type="molecule type" value="Genomic_DNA"/>
</dbReference>
<dbReference type="PANTHER" id="PTHR43537:SF24">
    <property type="entry name" value="GLUCONATE OPERON TRANSCRIPTIONAL REPRESSOR"/>
    <property type="match status" value="1"/>
</dbReference>
<name>A0A2M9HCG2_9BIFI</name>
<accession>A0A2M9HCG2</accession>
<dbReference type="OrthoDB" id="9816161at2"/>
<dbReference type="InterPro" id="IPR000524">
    <property type="entry name" value="Tscrpt_reg_HTH_GntR"/>
</dbReference>
<dbReference type="CDD" id="cd07377">
    <property type="entry name" value="WHTH_GntR"/>
    <property type="match status" value="1"/>
</dbReference>
<dbReference type="InterPro" id="IPR011711">
    <property type="entry name" value="GntR_C"/>
</dbReference>
<reference evidence="5 6" key="1">
    <citation type="submission" date="2017-10" db="EMBL/GenBank/DDBJ databases">
        <title>Draft genome sequences of strains TRE 1, TRE 9, TRE H and TRI 7, isolated from tamarins, belonging to four potential novel Bifidobacterium species.</title>
        <authorList>
            <person name="Mattarelli P."/>
            <person name="Modesto M."/>
            <person name="Puglisi E."/>
            <person name="Morelli L."/>
            <person name="Spezio C."/>
            <person name="Bonetti A."/>
            <person name="Sandri C."/>
        </authorList>
    </citation>
    <scope>NUCLEOTIDE SEQUENCE [LARGE SCALE GENOMIC DNA]</scope>
    <source>
        <strain evidence="6">TRI7</strain>
    </source>
</reference>
<dbReference type="Gene3D" id="1.10.10.10">
    <property type="entry name" value="Winged helix-like DNA-binding domain superfamily/Winged helix DNA-binding domain"/>
    <property type="match status" value="1"/>
</dbReference>
<dbReference type="InterPro" id="IPR008920">
    <property type="entry name" value="TF_FadR/GntR_C"/>
</dbReference>
<dbReference type="InterPro" id="IPR036388">
    <property type="entry name" value="WH-like_DNA-bd_sf"/>
</dbReference>
<evidence type="ECO:0000256" key="3">
    <source>
        <dbReference type="ARBA" id="ARBA00023163"/>
    </source>
</evidence>
<dbReference type="Pfam" id="PF00392">
    <property type="entry name" value="GntR"/>
    <property type="match status" value="1"/>
</dbReference>
<dbReference type="SMART" id="SM00345">
    <property type="entry name" value="HTH_GNTR"/>
    <property type="match status" value="1"/>
</dbReference>